<organism evidence="1 2">
    <name type="scientific">Racocetra persica</name>
    <dbReference type="NCBI Taxonomy" id="160502"/>
    <lineage>
        <taxon>Eukaryota</taxon>
        <taxon>Fungi</taxon>
        <taxon>Fungi incertae sedis</taxon>
        <taxon>Mucoromycota</taxon>
        <taxon>Glomeromycotina</taxon>
        <taxon>Glomeromycetes</taxon>
        <taxon>Diversisporales</taxon>
        <taxon>Gigasporaceae</taxon>
        <taxon>Racocetra</taxon>
    </lineage>
</organism>
<comment type="caution">
    <text evidence="1">The sequence shown here is derived from an EMBL/GenBank/DDBJ whole genome shotgun (WGS) entry which is preliminary data.</text>
</comment>
<dbReference type="EMBL" id="CAJVQC010014411">
    <property type="protein sequence ID" value="CAG8656926.1"/>
    <property type="molecule type" value="Genomic_DNA"/>
</dbReference>
<evidence type="ECO:0000313" key="1">
    <source>
        <dbReference type="EMBL" id="CAG8656926.1"/>
    </source>
</evidence>
<sequence>METTTTLPEQLEEDSKDEETTLSEQLEKCLKDKDIKHYDFPRSENFRIIGKGGFAVVYLATFEEEQYALKSFQQNLHFDKREFKYFMKELEMLYKLKDHPNIIKFYGISRNMLEGNVMLVLQYANGGNLRNHLFKKQKNNIYSILWSELIKIAIDIIKGLKHLHENDIIHRDLHSKNILINNGNALISDLGISKRIDASITSSEFKPRGVVAYTEPQYFIAPQYSENSKRDDQEKIQRDKKSDIIA</sequence>
<protein>
    <submittedName>
        <fullName evidence="1">36899_t:CDS:1</fullName>
    </submittedName>
</protein>
<reference evidence="1" key="1">
    <citation type="submission" date="2021-06" db="EMBL/GenBank/DDBJ databases">
        <authorList>
            <person name="Kallberg Y."/>
            <person name="Tangrot J."/>
            <person name="Rosling A."/>
        </authorList>
    </citation>
    <scope>NUCLEOTIDE SEQUENCE</scope>
    <source>
        <strain evidence="1">MA461A</strain>
    </source>
</reference>
<proteinExistence type="predicted"/>
<gene>
    <name evidence="1" type="ORF">RPERSI_LOCUS8110</name>
</gene>
<dbReference type="Proteomes" id="UP000789920">
    <property type="component" value="Unassembled WGS sequence"/>
</dbReference>
<keyword evidence="2" id="KW-1185">Reference proteome</keyword>
<name>A0ACA9NKT6_9GLOM</name>
<evidence type="ECO:0000313" key="2">
    <source>
        <dbReference type="Proteomes" id="UP000789920"/>
    </source>
</evidence>
<accession>A0ACA9NKT6</accession>